<evidence type="ECO:0000256" key="4">
    <source>
        <dbReference type="SAM" id="MobiDB-lite"/>
    </source>
</evidence>
<dbReference type="Pfam" id="PF13606">
    <property type="entry name" value="Ank_3"/>
    <property type="match status" value="1"/>
</dbReference>
<dbReference type="Pfam" id="PF12796">
    <property type="entry name" value="Ank_2"/>
    <property type="match status" value="2"/>
</dbReference>
<dbReference type="SMART" id="SM00248">
    <property type="entry name" value="ANK"/>
    <property type="match status" value="9"/>
</dbReference>
<feature type="compositionally biased region" description="Low complexity" evidence="4">
    <location>
        <begin position="187"/>
        <end position="198"/>
    </location>
</feature>
<organism evidence="5 6">
    <name type="scientific">Xylaria multiplex</name>
    <dbReference type="NCBI Taxonomy" id="323545"/>
    <lineage>
        <taxon>Eukaryota</taxon>
        <taxon>Fungi</taxon>
        <taxon>Dikarya</taxon>
        <taxon>Ascomycota</taxon>
        <taxon>Pezizomycotina</taxon>
        <taxon>Sordariomycetes</taxon>
        <taxon>Xylariomycetidae</taxon>
        <taxon>Xylariales</taxon>
        <taxon>Xylariaceae</taxon>
        <taxon>Xylaria</taxon>
    </lineage>
</organism>
<accession>A0A7C8MXC7</accession>
<dbReference type="Proteomes" id="UP000481858">
    <property type="component" value="Unassembled WGS sequence"/>
</dbReference>
<dbReference type="SUPFAM" id="SSF48403">
    <property type="entry name" value="Ankyrin repeat"/>
    <property type="match status" value="2"/>
</dbReference>
<dbReference type="InterPro" id="IPR036770">
    <property type="entry name" value="Ankyrin_rpt-contain_sf"/>
</dbReference>
<evidence type="ECO:0008006" key="7">
    <source>
        <dbReference type="Google" id="ProtNLM"/>
    </source>
</evidence>
<feature type="region of interest" description="Disordered" evidence="4">
    <location>
        <begin position="215"/>
        <end position="238"/>
    </location>
</feature>
<dbReference type="PROSITE" id="PS50088">
    <property type="entry name" value="ANK_REPEAT"/>
    <property type="match status" value="1"/>
</dbReference>
<dbReference type="Gene3D" id="1.25.40.20">
    <property type="entry name" value="Ankyrin repeat-containing domain"/>
    <property type="match status" value="3"/>
</dbReference>
<proteinExistence type="predicted"/>
<reference evidence="5 6" key="1">
    <citation type="submission" date="2019-12" db="EMBL/GenBank/DDBJ databases">
        <title>Draft genome sequence of the ascomycete Xylaria multiplex DSM 110363.</title>
        <authorList>
            <person name="Buettner E."/>
            <person name="Kellner H."/>
        </authorList>
    </citation>
    <scope>NUCLEOTIDE SEQUENCE [LARGE SCALE GENOMIC DNA]</scope>
    <source>
        <strain evidence="5 6">DSM 110363</strain>
    </source>
</reference>
<feature type="repeat" description="ANK" evidence="3">
    <location>
        <begin position="519"/>
        <end position="551"/>
    </location>
</feature>
<gene>
    <name evidence="5" type="ORF">GQX73_g864</name>
</gene>
<keyword evidence="2 3" id="KW-0040">ANK repeat</keyword>
<comment type="caution">
    <text evidence="5">The sequence shown here is derived from an EMBL/GenBank/DDBJ whole genome shotgun (WGS) entry which is preliminary data.</text>
</comment>
<feature type="compositionally biased region" description="Low complexity" evidence="4">
    <location>
        <begin position="215"/>
        <end position="229"/>
    </location>
</feature>
<evidence type="ECO:0000256" key="1">
    <source>
        <dbReference type="ARBA" id="ARBA00022737"/>
    </source>
</evidence>
<sequence>MDPITIIGLAASVVQLVHSANKALDVIRNFKDGDKELASLAHDLAVFTEALISFDRVLRSKHTLHRVSGPVLEDLLKHSRELIQQLETCVIQIGSSSLATIRRARWVQHKSSINKLHGKLKEKNTMLHTFLSITHAETFIAITSQFPNFMLSHPQAITEQAGGDDLLINPSYLQVPSIGSRPRKNSDSSNVTSCNSSDTTSLMERLSLVSSTNSIESSTSWGSSVSSDSALGPGDPENQALARIDITHQGRRQLFLQDMFVTRRSCHYSCHCRCHEDPVAKPRRHFIGSRIGSRNYKPKCTDSTCMGNETLEDATEEYSHSFRKILSNVMSAKSVDVRFDLKTFRMVPEYSDSMRYVKHGNLDKLKAAAYHRQAEIVKYLLDIGVATHTGDIGARTPADFAVLKSIGKDATKNEEKLVELFGEKDNVLADFDFTPIHIAVLDLYSHDDRERPSLKELIQLTDDANNAPATTNWAQWKLRYRGRSPLFGAILEYFRATAFELPKGTKVIHNLIDQKDKKYHWTPLHWAALSGRVEEMHILINHGADPVLISNLGANIIHAAVESKFDSGLIAALKIWRRCPDQININQVNIWGETAVHVASCLSASCVKLLLDAGADPSVQDENGQVALHFAGLSAQSSERFKVVSVLCNTKDTTHINIKDYTGRTPVFDFLDDANCVETLVQHGAKLNITDDFGQNPFHHTCIHGEDASLRVMLKHCPGAAVVRDNNGNTPFIEALSNSQIECAMALLQFEDVGPQIGKDGWAPIHYAAKIGEPELLKTICQHPSFKKSAKTLDGKRASMVAMEAGTWNGMIKDLIREHDYMDWGD</sequence>
<dbReference type="PANTHER" id="PTHR24198:SF165">
    <property type="entry name" value="ANKYRIN REPEAT-CONTAINING PROTEIN-RELATED"/>
    <property type="match status" value="1"/>
</dbReference>
<dbReference type="OrthoDB" id="341259at2759"/>
<name>A0A7C8MXC7_9PEZI</name>
<evidence type="ECO:0000313" key="6">
    <source>
        <dbReference type="Proteomes" id="UP000481858"/>
    </source>
</evidence>
<dbReference type="InterPro" id="IPR002110">
    <property type="entry name" value="Ankyrin_rpt"/>
</dbReference>
<protein>
    <recommendedName>
        <fullName evidence="7">Fungal N-terminal domain-containing protein</fullName>
    </recommendedName>
</protein>
<dbReference type="PROSITE" id="PS50297">
    <property type="entry name" value="ANK_REP_REGION"/>
    <property type="match status" value="1"/>
</dbReference>
<dbReference type="PANTHER" id="PTHR24198">
    <property type="entry name" value="ANKYRIN REPEAT AND PROTEIN KINASE DOMAIN-CONTAINING PROTEIN"/>
    <property type="match status" value="1"/>
</dbReference>
<evidence type="ECO:0000256" key="3">
    <source>
        <dbReference type="PROSITE-ProRule" id="PRU00023"/>
    </source>
</evidence>
<keyword evidence="1" id="KW-0677">Repeat</keyword>
<dbReference type="EMBL" id="WUBL01000005">
    <property type="protein sequence ID" value="KAF2972708.1"/>
    <property type="molecule type" value="Genomic_DNA"/>
</dbReference>
<evidence type="ECO:0000313" key="5">
    <source>
        <dbReference type="EMBL" id="KAF2972708.1"/>
    </source>
</evidence>
<keyword evidence="6" id="KW-1185">Reference proteome</keyword>
<dbReference type="InParanoid" id="A0A7C8MXC7"/>
<evidence type="ECO:0000256" key="2">
    <source>
        <dbReference type="ARBA" id="ARBA00023043"/>
    </source>
</evidence>
<dbReference type="AlphaFoldDB" id="A0A7C8MXC7"/>
<feature type="region of interest" description="Disordered" evidence="4">
    <location>
        <begin position="178"/>
        <end position="198"/>
    </location>
</feature>